<dbReference type="InterPro" id="IPR029058">
    <property type="entry name" value="AB_hydrolase_fold"/>
</dbReference>
<dbReference type="PIRSF" id="PIRSF005211">
    <property type="entry name" value="Ab_hydro_YheT"/>
    <property type="match status" value="1"/>
</dbReference>
<dbReference type="GO" id="GO:0034338">
    <property type="term" value="F:short-chain carboxylesterase activity"/>
    <property type="evidence" value="ECO:0007669"/>
    <property type="project" value="TreeGrafter"/>
</dbReference>
<keyword evidence="4" id="KW-0378">Hydrolase</keyword>
<dbReference type="EMBL" id="CP036339">
    <property type="protein sequence ID" value="QDT74884.1"/>
    <property type="molecule type" value="Genomic_DNA"/>
</dbReference>
<dbReference type="EC" id="3.1.1.2" evidence="4"/>
<dbReference type="InterPro" id="IPR050960">
    <property type="entry name" value="AB_hydrolase_4_sf"/>
</dbReference>
<evidence type="ECO:0000256" key="2">
    <source>
        <dbReference type="PIRSR" id="PIRSR005211-1"/>
    </source>
</evidence>
<accession>A0A517U2N4</accession>
<dbReference type="PANTHER" id="PTHR10794">
    <property type="entry name" value="ABHYDROLASE DOMAIN-CONTAINING PROTEIN"/>
    <property type="match status" value="1"/>
</dbReference>
<protein>
    <submittedName>
        <fullName evidence="4">Arylesterase</fullName>
        <ecNumber evidence="4">3.1.1.2</ecNumber>
    </submittedName>
</protein>
<dbReference type="GO" id="GO:0047372">
    <property type="term" value="F:monoacylglycerol lipase activity"/>
    <property type="evidence" value="ECO:0007669"/>
    <property type="project" value="TreeGrafter"/>
</dbReference>
<feature type="active site" description="Charge relay system" evidence="2">
    <location>
        <position position="306"/>
    </location>
</feature>
<evidence type="ECO:0000313" key="4">
    <source>
        <dbReference type="EMBL" id="QDT74884.1"/>
    </source>
</evidence>
<name>A0A517U2N4_9BACT</name>
<dbReference type="GO" id="GO:0004064">
    <property type="term" value="F:arylesterase activity"/>
    <property type="evidence" value="ECO:0007669"/>
    <property type="project" value="UniProtKB-EC"/>
</dbReference>
<dbReference type="PRINTS" id="PR00111">
    <property type="entry name" value="ABHYDROLASE"/>
</dbReference>
<keyword evidence="5" id="KW-1185">Reference proteome</keyword>
<reference evidence="4 5" key="1">
    <citation type="submission" date="2019-02" db="EMBL/GenBank/DDBJ databases">
        <title>Deep-cultivation of Planctomycetes and their phenomic and genomic characterization uncovers novel biology.</title>
        <authorList>
            <person name="Wiegand S."/>
            <person name="Jogler M."/>
            <person name="Boedeker C."/>
            <person name="Pinto D."/>
            <person name="Vollmers J."/>
            <person name="Rivas-Marin E."/>
            <person name="Kohn T."/>
            <person name="Peeters S.H."/>
            <person name="Heuer A."/>
            <person name="Rast P."/>
            <person name="Oberbeckmann S."/>
            <person name="Bunk B."/>
            <person name="Jeske O."/>
            <person name="Meyerdierks A."/>
            <person name="Storesund J.E."/>
            <person name="Kallscheuer N."/>
            <person name="Luecker S."/>
            <person name="Lage O.M."/>
            <person name="Pohl T."/>
            <person name="Merkel B.J."/>
            <person name="Hornburger P."/>
            <person name="Mueller R.-W."/>
            <person name="Bruemmer F."/>
            <person name="Labrenz M."/>
            <person name="Spormann A.M."/>
            <person name="Op den Camp H."/>
            <person name="Overmann J."/>
            <person name="Amann R."/>
            <person name="Jetten M.S.M."/>
            <person name="Mascher T."/>
            <person name="Medema M.H."/>
            <person name="Devos D.P."/>
            <person name="Kaster A.-K."/>
            <person name="Ovreas L."/>
            <person name="Rohde M."/>
            <person name="Galperin M.Y."/>
            <person name="Jogler C."/>
        </authorList>
    </citation>
    <scope>NUCLEOTIDE SEQUENCE [LARGE SCALE GENOMIC DNA]</scope>
    <source>
        <strain evidence="4 5">I41</strain>
    </source>
</reference>
<evidence type="ECO:0000259" key="3">
    <source>
        <dbReference type="Pfam" id="PF00561"/>
    </source>
</evidence>
<dbReference type="PANTHER" id="PTHR10794:SF63">
    <property type="entry name" value="ALPHA_BETA HYDROLASE 1, ISOFORM A"/>
    <property type="match status" value="1"/>
</dbReference>
<dbReference type="InterPro" id="IPR000073">
    <property type="entry name" value="AB_hydrolase_1"/>
</dbReference>
<feature type="active site" description="Charge relay system" evidence="2">
    <location>
        <position position="279"/>
    </location>
</feature>
<comment type="similarity">
    <text evidence="1">Belongs to the AB hydrolase superfamily. AB hydrolase 4 family.</text>
</comment>
<sequence>MPVRTDHWKFRPHPLIRGGHLQTVAAVYLPRKHAPYGAKLHFVEADGVPAAEGGDQLALHDDCPEGWRPDKPSVLLVHGLAGCHTSAYMCRMTERLTERGYRVFRLDMRGCGAGEGIAKLPTHCGRSGDVAAALRYIAQRHPESPTFAIGFSLGGCLTLNLLAEAEETRVGNLVRSLAICPPIDLFAVERRFDSPGGRPYDRFFVKKLWQQITARWARFPDIAPAVIPPQPKRLRQIDETVIAPSGGFASADDYYTQTQPGPKLVRVSQPVLIIAAEDDPVVPTAPLLAYERGPGVEAVIVPRGGHLGFIGGGNGDPDRRWLDWRIIEWLETGH</sequence>
<dbReference type="AlphaFoldDB" id="A0A517U2N4"/>
<dbReference type="KEGG" id="llh:I41_40880"/>
<dbReference type="SUPFAM" id="SSF53474">
    <property type="entry name" value="alpha/beta-Hydrolases"/>
    <property type="match status" value="1"/>
</dbReference>
<dbReference type="OrthoDB" id="332676at2"/>
<proteinExistence type="inferred from homology"/>
<dbReference type="InterPro" id="IPR012020">
    <property type="entry name" value="ABHD4"/>
</dbReference>
<dbReference type="Gene3D" id="3.40.50.1820">
    <property type="entry name" value="alpha/beta hydrolase"/>
    <property type="match status" value="1"/>
</dbReference>
<dbReference type="RefSeq" id="WP_145434598.1">
    <property type="nucleotide sequence ID" value="NZ_CP036339.1"/>
</dbReference>
<evidence type="ECO:0000313" key="5">
    <source>
        <dbReference type="Proteomes" id="UP000317909"/>
    </source>
</evidence>
<dbReference type="Proteomes" id="UP000317909">
    <property type="component" value="Chromosome"/>
</dbReference>
<organism evidence="4 5">
    <name type="scientific">Lacipirellula limnantheis</name>
    <dbReference type="NCBI Taxonomy" id="2528024"/>
    <lineage>
        <taxon>Bacteria</taxon>
        <taxon>Pseudomonadati</taxon>
        <taxon>Planctomycetota</taxon>
        <taxon>Planctomycetia</taxon>
        <taxon>Pirellulales</taxon>
        <taxon>Lacipirellulaceae</taxon>
        <taxon>Lacipirellula</taxon>
    </lineage>
</organism>
<dbReference type="Pfam" id="PF00561">
    <property type="entry name" value="Abhydrolase_1"/>
    <property type="match status" value="1"/>
</dbReference>
<evidence type="ECO:0000256" key="1">
    <source>
        <dbReference type="ARBA" id="ARBA00010884"/>
    </source>
</evidence>
<feature type="active site" description="Charge relay system" evidence="2">
    <location>
        <position position="152"/>
    </location>
</feature>
<feature type="domain" description="AB hydrolase-1" evidence="3">
    <location>
        <begin position="72"/>
        <end position="310"/>
    </location>
</feature>
<gene>
    <name evidence="4" type="ORF">I41_40880</name>
</gene>